<gene>
    <name evidence="8" type="ORF">H9945_06890</name>
</gene>
<evidence type="ECO:0000256" key="1">
    <source>
        <dbReference type="ARBA" id="ARBA00010641"/>
    </source>
</evidence>
<keyword evidence="3" id="KW-0731">Sigma factor</keyword>
<dbReference type="Pfam" id="PF08281">
    <property type="entry name" value="Sigma70_r4_2"/>
    <property type="match status" value="1"/>
</dbReference>
<evidence type="ECO:0000259" key="7">
    <source>
        <dbReference type="Pfam" id="PF08281"/>
    </source>
</evidence>
<name>A0A9D2M7Q9_9FIRM</name>
<dbReference type="PANTHER" id="PTHR43133:SF8">
    <property type="entry name" value="RNA POLYMERASE SIGMA FACTOR HI_1459-RELATED"/>
    <property type="match status" value="1"/>
</dbReference>
<dbReference type="EMBL" id="DWYG01000115">
    <property type="protein sequence ID" value="HJB42209.1"/>
    <property type="molecule type" value="Genomic_DNA"/>
</dbReference>
<comment type="similarity">
    <text evidence="1">Belongs to the sigma-70 factor family. ECF subfamily.</text>
</comment>
<comment type="caution">
    <text evidence="8">The sequence shown here is derived from an EMBL/GenBank/DDBJ whole genome shotgun (WGS) entry which is preliminary data.</text>
</comment>
<dbReference type="NCBIfam" id="TIGR02937">
    <property type="entry name" value="sigma70-ECF"/>
    <property type="match status" value="1"/>
</dbReference>
<dbReference type="PANTHER" id="PTHR43133">
    <property type="entry name" value="RNA POLYMERASE ECF-TYPE SIGMA FACTO"/>
    <property type="match status" value="1"/>
</dbReference>
<evidence type="ECO:0000256" key="4">
    <source>
        <dbReference type="ARBA" id="ARBA00023125"/>
    </source>
</evidence>
<dbReference type="InterPro" id="IPR013324">
    <property type="entry name" value="RNA_pol_sigma_r3/r4-like"/>
</dbReference>
<keyword evidence="5" id="KW-0804">Transcription</keyword>
<keyword evidence="2" id="KW-0805">Transcription regulation</keyword>
<dbReference type="GO" id="GO:0006352">
    <property type="term" value="P:DNA-templated transcription initiation"/>
    <property type="evidence" value="ECO:0007669"/>
    <property type="project" value="InterPro"/>
</dbReference>
<evidence type="ECO:0000313" key="9">
    <source>
        <dbReference type="Proteomes" id="UP000886803"/>
    </source>
</evidence>
<feature type="domain" description="RNA polymerase sigma factor 70 region 4 type 2" evidence="7">
    <location>
        <begin position="122"/>
        <end position="171"/>
    </location>
</feature>
<evidence type="ECO:0000259" key="6">
    <source>
        <dbReference type="Pfam" id="PF04542"/>
    </source>
</evidence>
<protein>
    <submittedName>
        <fullName evidence="8">Sigma-70 family RNA polymerase sigma factor</fullName>
    </submittedName>
</protein>
<evidence type="ECO:0000256" key="3">
    <source>
        <dbReference type="ARBA" id="ARBA00023082"/>
    </source>
</evidence>
<dbReference type="GO" id="GO:0016987">
    <property type="term" value="F:sigma factor activity"/>
    <property type="evidence" value="ECO:0007669"/>
    <property type="project" value="UniProtKB-KW"/>
</dbReference>
<dbReference type="InterPro" id="IPR013325">
    <property type="entry name" value="RNA_pol_sigma_r2"/>
</dbReference>
<evidence type="ECO:0000256" key="2">
    <source>
        <dbReference type="ARBA" id="ARBA00023015"/>
    </source>
</evidence>
<dbReference type="Gene3D" id="1.10.1740.10">
    <property type="match status" value="1"/>
</dbReference>
<dbReference type="InterPro" id="IPR014284">
    <property type="entry name" value="RNA_pol_sigma-70_dom"/>
</dbReference>
<dbReference type="GO" id="GO:0003677">
    <property type="term" value="F:DNA binding"/>
    <property type="evidence" value="ECO:0007669"/>
    <property type="project" value="UniProtKB-KW"/>
</dbReference>
<evidence type="ECO:0000256" key="5">
    <source>
        <dbReference type="ARBA" id="ARBA00023163"/>
    </source>
</evidence>
<feature type="domain" description="RNA polymerase sigma-70 region 2" evidence="6">
    <location>
        <begin position="21"/>
        <end position="90"/>
    </location>
</feature>
<dbReference type="InterPro" id="IPR036388">
    <property type="entry name" value="WH-like_DNA-bd_sf"/>
</dbReference>
<dbReference type="InterPro" id="IPR007627">
    <property type="entry name" value="RNA_pol_sigma70_r2"/>
</dbReference>
<organism evidence="8 9">
    <name type="scientific">Candidatus Gemmiger avicola</name>
    <dbReference type="NCBI Taxonomy" id="2838605"/>
    <lineage>
        <taxon>Bacteria</taxon>
        <taxon>Bacillati</taxon>
        <taxon>Bacillota</taxon>
        <taxon>Clostridia</taxon>
        <taxon>Eubacteriales</taxon>
        <taxon>Gemmiger</taxon>
    </lineage>
</organism>
<dbReference type="SUPFAM" id="SSF88659">
    <property type="entry name" value="Sigma3 and sigma4 domains of RNA polymerase sigma factors"/>
    <property type="match status" value="1"/>
</dbReference>
<keyword evidence="4" id="KW-0238">DNA-binding</keyword>
<dbReference type="InterPro" id="IPR013249">
    <property type="entry name" value="RNA_pol_sigma70_r4_t2"/>
</dbReference>
<dbReference type="SUPFAM" id="SSF88946">
    <property type="entry name" value="Sigma2 domain of RNA polymerase sigma factors"/>
    <property type="match status" value="1"/>
</dbReference>
<dbReference type="InterPro" id="IPR039425">
    <property type="entry name" value="RNA_pol_sigma-70-like"/>
</dbReference>
<reference evidence="8" key="2">
    <citation type="submission" date="2021-04" db="EMBL/GenBank/DDBJ databases">
        <authorList>
            <person name="Gilroy R."/>
        </authorList>
    </citation>
    <scope>NUCLEOTIDE SEQUENCE</scope>
    <source>
        <strain evidence="8">ChiBcec8-13705</strain>
    </source>
</reference>
<dbReference type="AlphaFoldDB" id="A0A9D2M7Q9"/>
<reference evidence="8" key="1">
    <citation type="journal article" date="2021" name="PeerJ">
        <title>Extensive microbial diversity within the chicken gut microbiome revealed by metagenomics and culture.</title>
        <authorList>
            <person name="Gilroy R."/>
            <person name="Ravi A."/>
            <person name="Getino M."/>
            <person name="Pursley I."/>
            <person name="Horton D.L."/>
            <person name="Alikhan N.F."/>
            <person name="Baker D."/>
            <person name="Gharbi K."/>
            <person name="Hall N."/>
            <person name="Watson M."/>
            <person name="Adriaenssens E.M."/>
            <person name="Foster-Nyarko E."/>
            <person name="Jarju S."/>
            <person name="Secka A."/>
            <person name="Antonio M."/>
            <person name="Oren A."/>
            <person name="Chaudhuri R.R."/>
            <person name="La Ragione R."/>
            <person name="Hildebrand F."/>
            <person name="Pallen M.J."/>
        </authorList>
    </citation>
    <scope>NUCLEOTIDE SEQUENCE</scope>
    <source>
        <strain evidence="8">ChiBcec8-13705</strain>
    </source>
</reference>
<proteinExistence type="inferred from homology"/>
<dbReference type="Proteomes" id="UP000886803">
    <property type="component" value="Unassembled WGS sequence"/>
</dbReference>
<accession>A0A9D2M7Q9</accession>
<sequence>MLWMYIAMLETAEQKEKITYIYENYADLMYCEALKVVGEHYLAEDVVHETFLHLIRILDDVEVADTKKLKRFLTIITHSKGVDIVRKLNRMKPARDEELLNWSTPTRQEPEEVVLHAIEFEALVSFVSRMDDKYKAPLNLRRMGYSIQEIARILEITPQNVKVRLYRARQMILKELETDDEPAGR</sequence>
<dbReference type="Pfam" id="PF04542">
    <property type="entry name" value="Sigma70_r2"/>
    <property type="match status" value="1"/>
</dbReference>
<dbReference type="Gene3D" id="1.10.10.10">
    <property type="entry name" value="Winged helix-like DNA-binding domain superfamily/Winged helix DNA-binding domain"/>
    <property type="match status" value="1"/>
</dbReference>
<evidence type="ECO:0000313" key="8">
    <source>
        <dbReference type="EMBL" id="HJB42209.1"/>
    </source>
</evidence>